<sequence length="231" mass="25498">MSSITAESATSTTSASVNGSGKQQGVRSSLPTTTYPNQRAVFPYVDPKKVNPELAEALNVLPFERNVLKLLAHAEGFFPSISSLLGTVFRATRELPTLEWQLVVLRTAALIGAHYVFEINTPVALVNGMPNAKRLLIAFGKVDDTEFFTVRDRILLRFVEELVRNNTASDALLEDLKANFSTREIFEVIVIVGLYTIFGRVANVSRIDEDPEIPGLMDSLINLTTQKDRGE</sequence>
<dbReference type="PANTHER" id="PTHR34846:SF5">
    <property type="entry name" value="CARBOXYMUCONOLACTONE DECARBOXYLASE-LIKE DOMAIN-CONTAINING PROTEIN"/>
    <property type="match status" value="1"/>
</dbReference>
<dbReference type="InterPro" id="IPR029032">
    <property type="entry name" value="AhpD-like"/>
</dbReference>
<name>A0ABR4ILB1_9EURO</name>
<dbReference type="EMBL" id="JBFXLS010000022">
    <property type="protein sequence ID" value="KAL2827999.1"/>
    <property type="molecule type" value="Genomic_DNA"/>
</dbReference>
<keyword evidence="3" id="KW-1185">Reference proteome</keyword>
<comment type="caution">
    <text evidence="2">The sequence shown here is derived from an EMBL/GenBank/DDBJ whole genome shotgun (WGS) entry which is preliminary data.</text>
</comment>
<evidence type="ECO:0000313" key="3">
    <source>
        <dbReference type="Proteomes" id="UP001610335"/>
    </source>
</evidence>
<dbReference type="PANTHER" id="PTHR34846">
    <property type="entry name" value="4-CARBOXYMUCONOLACTONE DECARBOXYLASE FAMILY PROTEIN (AFU_ORTHOLOGUE AFUA_6G11590)"/>
    <property type="match status" value="1"/>
</dbReference>
<feature type="compositionally biased region" description="Low complexity" evidence="1">
    <location>
        <begin position="1"/>
        <end position="16"/>
    </location>
</feature>
<reference evidence="2 3" key="1">
    <citation type="submission" date="2024-07" db="EMBL/GenBank/DDBJ databases">
        <title>Section-level genome sequencing and comparative genomics of Aspergillus sections Usti and Cavernicolus.</title>
        <authorList>
            <consortium name="Lawrence Berkeley National Laboratory"/>
            <person name="Nybo J.L."/>
            <person name="Vesth T.C."/>
            <person name="Theobald S."/>
            <person name="Frisvad J.C."/>
            <person name="Larsen T.O."/>
            <person name="Kjaerboelling I."/>
            <person name="Rothschild-Mancinelli K."/>
            <person name="Lyhne E.K."/>
            <person name="Kogle M.E."/>
            <person name="Barry K."/>
            <person name="Clum A."/>
            <person name="Na H."/>
            <person name="Ledsgaard L."/>
            <person name="Lin J."/>
            <person name="Lipzen A."/>
            <person name="Kuo A."/>
            <person name="Riley R."/>
            <person name="Mondo S."/>
            <person name="LaButti K."/>
            <person name="Haridas S."/>
            <person name="Pangalinan J."/>
            <person name="Salamov A.A."/>
            <person name="Simmons B.A."/>
            <person name="Magnuson J.K."/>
            <person name="Chen J."/>
            <person name="Drula E."/>
            <person name="Henrissat B."/>
            <person name="Wiebenga A."/>
            <person name="Lubbers R.J."/>
            <person name="Gomes A.C."/>
            <person name="Makela M.R."/>
            <person name="Stajich J."/>
            <person name="Grigoriev I.V."/>
            <person name="Mortensen U.H."/>
            <person name="De vries R.P."/>
            <person name="Baker S.E."/>
            <person name="Andersen M.R."/>
        </authorList>
    </citation>
    <scope>NUCLEOTIDE SEQUENCE [LARGE SCALE GENOMIC DNA]</scope>
    <source>
        <strain evidence="2 3">CBS 600.67</strain>
    </source>
</reference>
<evidence type="ECO:0000313" key="2">
    <source>
        <dbReference type="EMBL" id="KAL2827999.1"/>
    </source>
</evidence>
<dbReference type="SUPFAM" id="SSF69118">
    <property type="entry name" value="AhpD-like"/>
    <property type="match status" value="1"/>
</dbReference>
<feature type="region of interest" description="Disordered" evidence="1">
    <location>
        <begin position="1"/>
        <end position="34"/>
    </location>
</feature>
<organism evidence="2 3">
    <name type="scientific">Aspergillus cavernicola</name>
    <dbReference type="NCBI Taxonomy" id="176166"/>
    <lineage>
        <taxon>Eukaryota</taxon>
        <taxon>Fungi</taxon>
        <taxon>Dikarya</taxon>
        <taxon>Ascomycota</taxon>
        <taxon>Pezizomycotina</taxon>
        <taxon>Eurotiomycetes</taxon>
        <taxon>Eurotiomycetidae</taxon>
        <taxon>Eurotiales</taxon>
        <taxon>Aspergillaceae</taxon>
        <taxon>Aspergillus</taxon>
        <taxon>Aspergillus subgen. Nidulantes</taxon>
    </lineage>
</organism>
<feature type="compositionally biased region" description="Polar residues" evidence="1">
    <location>
        <begin position="17"/>
        <end position="34"/>
    </location>
</feature>
<gene>
    <name evidence="2" type="ORF">BDW59DRAFT_143634</name>
</gene>
<dbReference type="Gene3D" id="1.20.1290.10">
    <property type="entry name" value="AhpD-like"/>
    <property type="match status" value="1"/>
</dbReference>
<dbReference type="Proteomes" id="UP001610335">
    <property type="component" value="Unassembled WGS sequence"/>
</dbReference>
<accession>A0ABR4ILB1</accession>
<protein>
    <submittedName>
        <fullName evidence="2">AhpD-like protein</fullName>
    </submittedName>
</protein>
<proteinExistence type="predicted"/>
<evidence type="ECO:0000256" key="1">
    <source>
        <dbReference type="SAM" id="MobiDB-lite"/>
    </source>
</evidence>